<dbReference type="PANTHER" id="PTHR34120">
    <property type="entry name" value="EXPRESSED PROTEIN"/>
    <property type="match status" value="1"/>
</dbReference>
<comment type="caution">
    <text evidence="2">The sequence shown here is derived from an EMBL/GenBank/DDBJ whole genome shotgun (WGS) entry which is preliminary data.</text>
</comment>
<evidence type="ECO:0000313" key="2">
    <source>
        <dbReference type="EMBL" id="KAJ0972710.1"/>
    </source>
</evidence>
<accession>A0A9D5CGZ1</accession>
<dbReference type="PANTHER" id="PTHR34120:SF2">
    <property type="entry name" value="OS01G0860900 PROTEIN"/>
    <property type="match status" value="1"/>
</dbReference>
<protein>
    <submittedName>
        <fullName evidence="2">Uncharacterized protein</fullName>
    </submittedName>
</protein>
<name>A0A9D5CGZ1_9LILI</name>
<evidence type="ECO:0000256" key="1">
    <source>
        <dbReference type="SAM" id="MobiDB-lite"/>
    </source>
</evidence>
<reference evidence="2" key="1">
    <citation type="submission" date="2021-03" db="EMBL/GenBank/DDBJ databases">
        <authorList>
            <person name="Li Z."/>
            <person name="Yang C."/>
        </authorList>
    </citation>
    <scope>NUCLEOTIDE SEQUENCE</scope>
    <source>
        <strain evidence="2">Dzin_1.0</strain>
        <tissue evidence="2">Leaf</tissue>
    </source>
</reference>
<dbReference type="OrthoDB" id="696504at2759"/>
<keyword evidence="3" id="KW-1185">Reference proteome</keyword>
<sequence>MPPAPAMDLDNLFNGGDRKFTCETIVIGCESCPDPPPQPEDPDLPAESYRIRIDDWSGLRAAVFNREYSTKGSTNPKSMVAHSNPKWNPSSTSKRLTNPKVRTTIIGLPSKIDLAGYFRRPGSSKVVPRSAPVQAVAEPESPKVSCFGRVASEREQETDAAVGCWAGFPTAFSVCGWWRKGAEVVEEEVGVECSVRDRDEPAAMTAPGLGGMKILSSGRRPESWGLALNVGADEHVAR</sequence>
<dbReference type="EMBL" id="JAGGNH010000005">
    <property type="protein sequence ID" value="KAJ0972710.1"/>
    <property type="molecule type" value="Genomic_DNA"/>
</dbReference>
<reference evidence="2" key="2">
    <citation type="journal article" date="2022" name="Hortic Res">
        <title>The genome of Dioscorea zingiberensis sheds light on the biosynthesis, origin and evolution of the medicinally important diosgenin saponins.</title>
        <authorList>
            <person name="Li Y."/>
            <person name="Tan C."/>
            <person name="Li Z."/>
            <person name="Guo J."/>
            <person name="Li S."/>
            <person name="Chen X."/>
            <person name="Wang C."/>
            <person name="Dai X."/>
            <person name="Yang H."/>
            <person name="Song W."/>
            <person name="Hou L."/>
            <person name="Xu J."/>
            <person name="Tong Z."/>
            <person name="Xu A."/>
            <person name="Yuan X."/>
            <person name="Wang W."/>
            <person name="Yang Q."/>
            <person name="Chen L."/>
            <person name="Sun Z."/>
            <person name="Wang K."/>
            <person name="Pan B."/>
            <person name="Chen J."/>
            <person name="Bao Y."/>
            <person name="Liu F."/>
            <person name="Qi X."/>
            <person name="Gang D.R."/>
            <person name="Wen J."/>
            <person name="Li J."/>
        </authorList>
    </citation>
    <scope>NUCLEOTIDE SEQUENCE</scope>
    <source>
        <strain evidence="2">Dzin_1.0</strain>
    </source>
</reference>
<evidence type="ECO:0000313" key="3">
    <source>
        <dbReference type="Proteomes" id="UP001085076"/>
    </source>
</evidence>
<dbReference type="Proteomes" id="UP001085076">
    <property type="component" value="Miscellaneous, Linkage group lg05"/>
</dbReference>
<gene>
    <name evidence="2" type="ORF">J5N97_020669</name>
</gene>
<dbReference type="AlphaFoldDB" id="A0A9D5CGZ1"/>
<feature type="region of interest" description="Disordered" evidence="1">
    <location>
        <begin position="70"/>
        <end position="96"/>
    </location>
</feature>
<organism evidence="2 3">
    <name type="scientific">Dioscorea zingiberensis</name>
    <dbReference type="NCBI Taxonomy" id="325984"/>
    <lineage>
        <taxon>Eukaryota</taxon>
        <taxon>Viridiplantae</taxon>
        <taxon>Streptophyta</taxon>
        <taxon>Embryophyta</taxon>
        <taxon>Tracheophyta</taxon>
        <taxon>Spermatophyta</taxon>
        <taxon>Magnoliopsida</taxon>
        <taxon>Liliopsida</taxon>
        <taxon>Dioscoreales</taxon>
        <taxon>Dioscoreaceae</taxon>
        <taxon>Dioscorea</taxon>
    </lineage>
</organism>
<feature type="compositionally biased region" description="Polar residues" evidence="1">
    <location>
        <begin position="85"/>
        <end position="96"/>
    </location>
</feature>
<proteinExistence type="predicted"/>